<comment type="caution">
    <text evidence="1">The sequence shown here is derived from an EMBL/GenBank/DDBJ whole genome shotgun (WGS) entry which is preliminary data.</text>
</comment>
<name>A0A8H3KZV4_9GLOM</name>
<evidence type="ECO:0000313" key="1">
    <source>
        <dbReference type="EMBL" id="GES77290.1"/>
    </source>
</evidence>
<dbReference type="OrthoDB" id="2306271at2759"/>
<sequence length="109" mass="12500">MHDIKVQQVERTESADALTPHGDEQYKFSLPLVSRQQVYTNSTGEIDIDILIKEEKKARDTGCERFILISPKTFKMEDRSKILKDCAVVAGNDLINFISFYALIVFNIF</sequence>
<reference evidence="1" key="1">
    <citation type="submission" date="2019-10" db="EMBL/GenBank/DDBJ databases">
        <title>Conservation and host-specific expression of non-tandemly repeated heterogenous ribosome RNA gene in arbuscular mycorrhizal fungi.</title>
        <authorList>
            <person name="Maeda T."/>
            <person name="Kobayashi Y."/>
            <person name="Nakagawa T."/>
            <person name="Ezawa T."/>
            <person name="Yamaguchi K."/>
            <person name="Bino T."/>
            <person name="Nishimoto Y."/>
            <person name="Shigenobu S."/>
            <person name="Kawaguchi M."/>
        </authorList>
    </citation>
    <scope>NUCLEOTIDE SEQUENCE</scope>
    <source>
        <strain evidence="1">HR1</strain>
    </source>
</reference>
<organism evidence="1 2">
    <name type="scientific">Rhizophagus clarus</name>
    <dbReference type="NCBI Taxonomy" id="94130"/>
    <lineage>
        <taxon>Eukaryota</taxon>
        <taxon>Fungi</taxon>
        <taxon>Fungi incertae sedis</taxon>
        <taxon>Mucoromycota</taxon>
        <taxon>Glomeromycotina</taxon>
        <taxon>Glomeromycetes</taxon>
        <taxon>Glomerales</taxon>
        <taxon>Glomeraceae</taxon>
        <taxon>Rhizophagus</taxon>
    </lineage>
</organism>
<evidence type="ECO:0000313" key="2">
    <source>
        <dbReference type="Proteomes" id="UP000615446"/>
    </source>
</evidence>
<proteinExistence type="predicted"/>
<dbReference type="AlphaFoldDB" id="A0A8H3KZV4"/>
<dbReference type="EMBL" id="BLAL01000030">
    <property type="protein sequence ID" value="GES77290.1"/>
    <property type="molecule type" value="Genomic_DNA"/>
</dbReference>
<dbReference type="Proteomes" id="UP000615446">
    <property type="component" value="Unassembled WGS sequence"/>
</dbReference>
<protein>
    <submittedName>
        <fullName evidence="1">Uncharacterized protein</fullName>
    </submittedName>
</protein>
<accession>A0A8H3KZV4</accession>
<gene>
    <name evidence="1" type="ORF">RCL2_000467400</name>
</gene>